<evidence type="ECO:0000313" key="5">
    <source>
        <dbReference type="Proteomes" id="UP000053989"/>
    </source>
</evidence>
<dbReference type="PROSITE" id="PS50211">
    <property type="entry name" value="DENN"/>
    <property type="match status" value="1"/>
</dbReference>
<evidence type="ECO:0000256" key="2">
    <source>
        <dbReference type="SAM" id="MobiDB-lite"/>
    </source>
</evidence>
<sequence>MSATGRVDVENGYTDIDLDDEHTHKGNTIGPADLETASQRSIPLGSPPASLHAVETPLRAQEFFARRDSQGDSIEIDFNSETDEVSDSQSARRVSSITSAAPSATLPPMHCDEPKPYSASMTYPPTLPSPATDTESFASANSSYSKKARPESMLLQPPEGPLVLGVALVDFNHLVGPRIEFSQGDVFDDEEIAKMLPFLALPDGAHLSMEDYSYFHLVPSTPNPSTIFGISCNRQIATSTLLVKDVDVTRSIVQKAVVVLASKPVFGPIRDRLGVVTKALFDQRDFSDTKILVEFGNSLEMSLRTQLTESGLHIGTSLRAFVHAFRQKTLVMLKALMLQKKILLFGHPVERLCTYQYSLISLIPSLLQTLDDCGSPPLAARAPTLSRPNSLKTSDRKSMLAYLGLPLDLFGKDAFFQPYLPLQQIDLLKDSQSWLCGSTNTIVTQQKEIDLLINTENATVEFRNPRLERLVALTAADRKWMDEIVRDVNDAWDDGDPLKPAMHFKGSDDYLRSKFEEYVSAALACVRYREFVTKGRGSSVIISGATGDANSFEDFNAVWLSEFTKTNAYDVWDRSTDPMLFDIVEPRHPCNERPSVVADIGLRLSEGIQDLKLDQQLTPTREAISRTLTVGSTNFFKAVEGVRGRLQQRIASSTSIASDISSQSTTVDVSKSETDLTQSPELSKQEIEVARQVPPDSRTSPVSSRPASVAQAAADTKAVLSSWGVGIQSLWTSRSARFSGARSSIASVASRESSAGPTPPLSAASTAAASGVASPTQQRTMVEPVPEVSEPFVVEDHLDHTEQEEIQHGEPTGMAL</sequence>
<dbReference type="GO" id="GO:0005737">
    <property type="term" value="C:cytoplasm"/>
    <property type="evidence" value="ECO:0007669"/>
    <property type="project" value="TreeGrafter"/>
</dbReference>
<proteinExistence type="inferred from homology"/>
<feature type="compositionally biased region" description="Polar residues" evidence="2">
    <location>
        <begin position="697"/>
        <end position="706"/>
    </location>
</feature>
<feature type="compositionally biased region" description="Polar residues" evidence="2">
    <location>
        <begin position="87"/>
        <end position="102"/>
    </location>
</feature>
<dbReference type="OrthoDB" id="26278at2759"/>
<protein>
    <recommendedName>
        <fullName evidence="3">UDENN domain-containing protein</fullName>
    </recommendedName>
</protein>
<dbReference type="PANTHER" id="PTHR31017">
    <property type="entry name" value="LATE SECRETORY PATHWAY PROTEIN AVL9-RELATED"/>
    <property type="match status" value="1"/>
</dbReference>
<feature type="region of interest" description="Disordered" evidence="2">
    <location>
        <begin position="661"/>
        <end position="709"/>
    </location>
</feature>
<dbReference type="InterPro" id="IPR051731">
    <property type="entry name" value="DENND11/AVL9_GEFs"/>
</dbReference>
<evidence type="ECO:0000259" key="3">
    <source>
        <dbReference type="PROSITE" id="PS50211"/>
    </source>
</evidence>
<dbReference type="AlphaFoldDB" id="A0A0C3EDB1"/>
<dbReference type="Pfam" id="PF09794">
    <property type="entry name" value="Avl9"/>
    <property type="match status" value="1"/>
</dbReference>
<comment type="similarity">
    <text evidence="1">Belongs to the AVL9 family.</text>
</comment>
<dbReference type="InterPro" id="IPR018307">
    <property type="entry name" value="ABL9/DENND6_dom"/>
</dbReference>
<feature type="region of interest" description="Disordered" evidence="2">
    <location>
        <begin position="78"/>
        <end position="143"/>
    </location>
</feature>
<evidence type="ECO:0000256" key="1">
    <source>
        <dbReference type="ARBA" id="ARBA00038178"/>
    </source>
</evidence>
<dbReference type="EMBL" id="KN822020">
    <property type="protein sequence ID" value="KIM65906.1"/>
    <property type="molecule type" value="Genomic_DNA"/>
</dbReference>
<dbReference type="FunCoup" id="A0A0C3EDB1">
    <property type="interactions" value="381"/>
</dbReference>
<reference evidence="5" key="2">
    <citation type="submission" date="2015-01" db="EMBL/GenBank/DDBJ databases">
        <title>Evolutionary Origins and Diversification of the Mycorrhizal Mutualists.</title>
        <authorList>
            <consortium name="DOE Joint Genome Institute"/>
            <consortium name="Mycorrhizal Genomics Consortium"/>
            <person name="Kohler A."/>
            <person name="Kuo A."/>
            <person name="Nagy L.G."/>
            <person name="Floudas D."/>
            <person name="Copeland A."/>
            <person name="Barry K.W."/>
            <person name="Cichocki N."/>
            <person name="Veneault-Fourrey C."/>
            <person name="LaButti K."/>
            <person name="Lindquist E.A."/>
            <person name="Lipzen A."/>
            <person name="Lundell T."/>
            <person name="Morin E."/>
            <person name="Murat C."/>
            <person name="Riley R."/>
            <person name="Ohm R."/>
            <person name="Sun H."/>
            <person name="Tunlid A."/>
            <person name="Henrissat B."/>
            <person name="Grigoriev I.V."/>
            <person name="Hibbett D.S."/>
            <person name="Martin F."/>
        </authorList>
    </citation>
    <scope>NUCLEOTIDE SEQUENCE [LARGE SCALE GENOMIC DNA]</scope>
    <source>
        <strain evidence="5">Foug A</strain>
    </source>
</reference>
<feature type="compositionally biased region" description="Low complexity" evidence="2">
    <location>
        <begin position="748"/>
        <end position="792"/>
    </location>
</feature>
<keyword evidence="5" id="KW-1185">Reference proteome</keyword>
<dbReference type="PANTHER" id="PTHR31017:SF1">
    <property type="entry name" value="LATE SECRETORY PATHWAY PROTEIN AVL9 HOMOLOG"/>
    <property type="match status" value="1"/>
</dbReference>
<feature type="region of interest" description="Disordered" evidence="2">
    <location>
        <begin position="1"/>
        <end position="32"/>
    </location>
</feature>
<dbReference type="Proteomes" id="UP000053989">
    <property type="component" value="Unassembled WGS sequence"/>
</dbReference>
<dbReference type="HOGENOM" id="CLU_009066_1_0_1"/>
<reference evidence="4 5" key="1">
    <citation type="submission" date="2014-04" db="EMBL/GenBank/DDBJ databases">
        <authorList>
            <consortium name="DOE Joint Genome Institute"/>
            <person name="Kuo A."/>
            <person name="Kohler A."/>
            <person name="Nagy L.G."/>
            <person name="Floudas D."/>
            <person name="Copeland A."/>
            <person name="Barry K.W."/>
            <person name="Cichocki N."/>
            <person name="Veneault-Fourrey C."/>
            <person name="LaButti K."/>
            <person name="Lindquist E.A."/>
            <person name="Lipzen A."/>
            <person name="Lundell T."/>
            <person name="Morin E."/>
            <person name="Murat C."/>
            <person name="Sun H."/>
            <person name="Tunlid A."/>
            <person name="Henrissat B."/>
            <person name="Grigoriev I.V."/>
            <person name="Hibbett D.S."/>
            <person name="Martin F."/>
            <person name="Nordberg H.P."/>
            <person name="Cantor M.N."/>
            <person name="Hua S.X."/>
        </authorList>
    </citation>
    <scope>NUCLEOTIDE SEQUENCE [LARGE SCALE GENOMIC DNA]</scope>
    <source>
        <strain evidence="4 5">Foug A</strain>
    </source>
</reference>
<gene>
    <name evidence="4" type="ORF">SCLCIDRAFT_1211913</name>
</gene>
<dbReference type="InParanoid" id="A0A0C3EDB1"/>
<organism evidence="4 5">
    <name type="scientific">Scleroderma citrinum Foug A</name>
    <dbReference type="NCBI Taxonomy" id="1036808"/>
    <lineage>
        <taxon>Eukaryota</taxon>
        <taxon>Fungi</taxon>
        <taxon>Dikarya</taxon>
        <taxon>Basidiomycota</taxon>
        <taxon>Agaricomycotina</taxon>
        <taxon>Agaricomycetes</taxon>
        <taxon>Agaricomycetidae</taxon>
        <taxon>Boletales</taxon>
        <taxon>Sclerodermatineae</taxon>
        <taxon>Sclerodermataceae</taxon>
        <taxon>Scleroderma</taxon>
    </lineage>
</organism>
<dbReference type="InterPro" id="IPR037516">
    <property type="entry name" value="Tripartite_DENN"/>
</dbReference>
<accession>A0A0C3EDB1</accession>
<evidence type="ECO:0000313" key="4">
    <source>
        <dbReference type="EMBL" id="KIM65906.1"/>
    </source>
</evidence>
<feature type="compositionally biased region" description="Basic and acidic residues" evidence="2">
    <location>
        <begin position="794"/>
        <end position="808"/>
    </location>
</feature>
<feature type="compositionally biased region" description="Polar residues" evidence="2">
    <location>
        <begin position="119"/>
        <end position="143"/>
    </location>
</feature>
<feature type="region of interest" description="Disordered" evidence="2">
    <location>
        <begin position="748"/>
        <end position="816"/>
    </location>
</feature>
<feature type="domain" description="UDENN" evidence="3">
    <location>
        <begin position="164"/>
        <end position="596"/>
    </location>
</feature>
<name>A0A0C3EDB1_9AGAM</name>